<dbReference type="InterPro" id="IPR016193">
    <property type="entry name" value="Cytidine_deaminase-like"/>
</dbReference>
<keyword evidence="1 3" id="KW-0963">Cytoplasm</keyword>
<evidence type="ECO:0000256" key="1">
    <source>
        <dbReference type="ARBA" id="ARBA00022490"/>
    </source>
</evidence>
<dbReference type="NCBIfam" id="TIGR00129">
    <property type="entry name" value="fdhD_narQ"/>
    <property type="match status" value="1"/>
</dbReference>
<feature type="active site" description="Cysteine persulfide intermediate" evidence="3">
    <location>
        <position position="128"/>
    </location>
</feature>
<dbReference type="RefSeq" id="WP_302909374.1">
    <property type="nucleotide sequence ID" value="NZ_JAUMIS010000001.1"/>
</dbReference>
<dbReference type="PANTHER" id="PTHR30592:SF1">
    <property type="entry name" value="SULFUR CARRIER PROTEIN FDHD"/>
    <property type="match status" value="1"/>
</dbReference>
<evidence type="ECO:0000313" key="5">
    <source>
        <dbReference type="Proteomes" id="UP001168640"/>
    </source>
</evidence>
<dbReference type="PANTHER" id="PTHR30592">
    <property type="entry name" value="FORMATE DEHYDROGENASE"/>
    <property type="match status" value="1"/>
</dbReference>
<comment type="subcellular location">
    <subcellularLocation>
        <location evidence="3">Cytoplasm</location>
    </subcellularLocation>
</comment>
<dbReference type="Pfam" id="PF02634">
    <property type="entry name" value="FdhD-NarQ"/>
    <property type="match status" value="1"/>
</dbReference>
<evidence type="ECO:0000256" key="2">
    <source>
        <dbReference type="ARBA" id="ARBA00023150"/>
    </source>
</evidence>
<proteinExistence type="inferred from homology"/>
<comment type="similarity">
    <text evidence="3">Belongs to the FdhD family.</text>
</comment>
<dbReference type="EMBL" id="JAUMIS010000001">
    <property type="protein sequence ID" value="MDO3721492.1"/>
    <property type="molecule type" value="Genomic_DNA"/>
</dbReference>
<reference evidence="4" key="1">
    <citation type="submission" date="2023-07" db="EMBL/GenBank/DDBJ databases">
        <title>Marinobacter sp. chi1 genome sequencing and assembly.</title>
        <authorList>
            <person name="Park S."/>
        </authorList>
    </citation>
    <scope>NUCLEOTIDE SEQUENCE</scope>
    <source>
        <strain evidence="4">Chi1</strain>
    </source>
</reference>
<evidence type="ECO:0000313" key="4">
    <source>
        <dbReference type="EMBL" id="MDO3721492.1"/>
    </source>
</evidence>
<dbReference type="Proteomes" id="UP001168640">
    <property type="component" value="Unassembled WGS sequence"/>
</dbReference>
<dbReference type="InterPro" id="IPR003786">
    <property type="entry name" value="FdhD"/>
</dbReference>
<gene>
    <name evidence="3 4" type="primary">fdhD</name>
    <name evidence="4" type="ORF">QVZ43_07130</name>
</gene>
<feature type="binding site" evidence="3">
    <location>
        <begin position="269"/>
        <end position="274"/>
    </location>
    <ligand>
        <name>Mo-bis(molybdopterin guanine dinucleotide)</name>
        <dbReference type="ChEBI" id="CHEBI:60539"/>
    </ligand>
</feature>
<keyword evidence="5" id="KW-1185">Reference proteome</keyword>
<comment type="caution">
    <text evidence="4">The sequence shown here is derived from an EMBL/GenBank/DDBJ whole genome shotgun (WGS) entry which is preliminary data.</text>
</comment>
<dbReference type="PIRSF" id="PIRSF015626">
    <property type="entry name" value="FdhD"/>
    <property type="match status" value="1"/>
</dbReference>
<comment type="function">
    <text evidence="3">Required for formate dehydrogenase (FDH) activity. Acts as a sulfur carrier protein that transfers sulfur from IscS to the molybdenum cofactor prior to its insertion into FDH.</text>
</comment>
<evidence type="ECO:0000256" key="3">
    <source>
        <dbReference type="HAMAP-Rule" id="MF_00187"/>
    </source>
</evidence>
<organism evidence="4 5">
    <name type="scientific">Marinobacter suaedae</name>
    <dbReference type="NCBI Taxonomy" id="3057675"/>
    <lineage>
        <taxon>Bacteria</taxon>
        <taxon>Pseudomonadati</taxon>
        <taxon>Pseudomonadota</taxon>
        <taxon>Gammaproteobacteria</taxon>
        <taxon>Pseudomonadales</taxon>
        <taxon>Marinobacteraceae</taxon>
        <taxon>Marinobacter</taxon>
    </lineage>
</organism>
<protein>
    <recommendedName>
        <fullName evidence="3">Sulfur carrier protein FdhD</fullName>
    </recommendedName>
</protein>
<accession>A0ABT8VZT5</accession>
<dbReference type="HAMAP" id="MF_00187">
    <property type="entry name" value="FdhD"/>
    <property type="match status" value="1"/>
</dbReference>
<dbReference type="Gene3D" id="3.10.20.10">
    <property type="match status" value="1"/>
</dbReference>
<dbReference type="SUPFAM" id="SSF53927">
    <property type="entry name" value="Cytidine deaminase-like"/>
    <property type="match status" value="1"/>
</dbReference>
<keyword evidence="2 3" id="KW-0501">Molybdenum cofactor biosynthesis</keyword>
<name>A0ABT8VZT5_9GAMM</name>
<sequence>MPQRSSNLGGQPPGAADSSLPLPVRELVVEVQGGVAGTPGLDSVAEEIPVALVYNGVSYAVMMASPTNLEDFALGFSMTEGILNGADQLFDLEVVASELGLSVEMHIAGECLARLKARRRNFAGRTGCGLCGVESLEQAIPAVARVTPAPVPGDGAVQRGLAHLREHQQLQEQTGATHAAAWCDSRGHIVCAREDVGRHNALDKLIGAQLQSFGDDAFRDGFVLVSSRASYEMVQKCASVGIACLVALSAPTALAIRLARQAGMTLIAFARPGRHVIYHRSEPQTEEANHD</sequence>
<dbReference type="Gene3D" id="3.40.140.10">
    <property type="entry name" value="Cytidine Deaminase, domain 2"/>
    <property type="match status" value="1"/>
</dbReference>